<dbReference type="InterPro" id="IPR036363">
    <property type="entry name" value="Thiol_cytolysin_ab_sf"/>
</dbReference>
<dbReference type="Proteomes" id="UP000664034">
    <property type="component" value="Unassembled WGS sequence"/>
</dbReference>
<dbReference type="GO" id="GO:0015485">
    <property type="term" value="F:cholesterol binding"/>
    <property type="evidence" value="ECO:0007669"/>
    <property type="project" value="InterPro"/>
</dbReference>
<reference evidence="1" key="1">
    <citation type="submission" date="2021-03" db="EMBL/GenBank/DDBJ databases">
        <title>Fibrella sp. HMF5335 genome sequencing and assembly.</title>
        <authorList>
            <person name="Kang H."/>
            <person name="Kim H."/>
            <person name="Bae S."/>
            <person name="Joh K."/>
        </authorList>
    </citation>
    <scope>NUCLEOTIDE SEQUENCE</scope>
    <source>
        <strain evidence="1">HMF5335</strain>
    </source>
</reference>
<keyword evidence="2" id="KW-1185">Reference proteome</keyword>
<organism evidence="1 2">
    <name type="scientific">Fibrella rubiginis</name>
    <dbReference type="NCBI Taxonomy" id="2817060"/>
    <lineage>
        <taxon>Bacteria</taxon>
        <taxon>Pseudomonadati</taxon>
        <taxon>Bacteroidota</taxon>
        <taxon>Cytophagia</taxon>
        <taxon>Cytophagales</taxon>
        <taxon>Spirosomataceae</taxon>
        <taxon>Fibrella</taxon>
    </lineage>
</organism>
<dbReference type="Pfam" id="PF01289">
    <property type="entry name" value="Thiol_cytolysin"/>
    <property type="match status" value="1"/>
</dbReference>
<dbReference type="InterPro" id="IPR001869">
    <property type="entry name" value="Thiol_cytolysin"/>
</dbReference>
<evidence type="ECO:0000313" key="1">
    <source>
        <dbReference type="EMBL" id="MBO0936472.1"/>
    </source>
</evidence>
<dbReference type="SUPFAM" id="SSF56978">
    <property type="entry name" value="Perfringolysin"/>
    <property type="match status" value="1"/>
</dbReference>
<dbReference type="PROSITE" id="PS51257">
    <property type="entry name" value="PROKAR_LIPOPROTEIN"/>
    <property type="match status" value="1"/>
</dbReference>
<dbReference type="RefSeq" id="WP_207364033.1">
    <property type="nucleotide sequence ID" value="NZ_JAFMYV010000003.1"/>
</dbReference>
<comment type="caution">
    <text evidence="1">The sequence shown here is derived from an EMBL/GenBank/DDBJ whole genome shotgun (WGS) entry which is preliminary data.</text>
</comment>
<dbReference type="Gene3D" id="3.40.30.40">
    <property type="entry name" value="Perfringolysin"/>
    <property type="match status" value="1"/>
</dbReference>
<protein>
    <submittedName>
        <fullName evidence="1">Thiol-activated cytolysin family protein</fullName>
    </submittedName>
</protein>
<dbReference type="InterPro" id="IPR036359">
    <property type="entry name" value="Thiol_cytolysin_sf"/>
</dbReference>
<proteinExistence type="predicted"/>
<accession>A0A939K0U7</accession>
<sequence length="520" mass="55810">MKHTTATLLLLGLLVGCRQEKELIKPSAEINQLISGQTLLPQPVAEGTLLIGDEPASQLINGSGYTTRKRTFRQTKRFATHANATDFDQQGPNTTQGLYVGSIVHLKAFAQQGDLTSIGQTTRESVSLTSNLPGAVPKVILPAKSTYQTVLTDWTQQASGVSAAFTYEASVMNSTTQALLERGINVGWGPVSLTSKFSTTTDFQQQDILVAFRQVQHTVSMEYPGSAAGFFASSVDMAALRAAALADDPLGYVSEITYGRLLLARFRFSSTSVTAKTEVGAKLAAGLLSSLRTNFSVDDQLREQLTTSTVELSVLGGDAASAAKLTRTSGIQALSAIQQWIADGANTAQKAAPLSYKLRYLADNTPVVLGAAADYTEFSEFRLVQPKQVVITKLTVKALPAVDPMGSSWDLGLVGLPDVYFIVIDAGGEKRFALDVNLRKENVSAADLLASAVSWDMSKAPIKLDALTPAQIRFWDFDSGNDDDDMGVVAFDPVGKFPQSQLILQSNDGKIQLVLSLNWE</sequence>
<gene>
    <name evidence="1" type="ORF">J2I47_07950</name>
</gene>
<evidence type="ECO:0000313" key="2">
    <source>
        <dbReference type="Proteomes" id="UP000664034"/>
    </source>
</evidence>
<dbReference type="EMBL" id="JAFMYV010000003">
    <property type="protein sequence ID" value="MBO0936472.1"/>
    <property type="molecule type" value="Genomic_DNA"/>
</dbReference>
<dbReference type="AlphaFoldDB" id="A0A939K0U7"/>
<name>A0A939K0U7_9BACT</name>
<dbReference type="Gene3D" id="3.90.840.10">
    <property type="entry name" value="Thiol-activated cytolysin superfamily/Thiol-activated cytolysin, alpha-beta domain"/>
    <property type="match status" value="1"/>
</dbReference>
<dbReference type="Gene3D" id="3.30.1040.20">
    <property type="match status" value="1"/>
</dbReference>